<proteinExistence type="predicted"/>
<reference evidence="4 5" key="1">
    <citation type="submission" date="2017-08" db="EMBL/GenBank/DDBJ databases">
        <title>Infants hospitalized years apart are colonized by the same room-sourced microbial strains.</title>
        <authorList>
            <person name="Brooks B."/>
            <person name="Olm M.R."/>
            <person name="Firek B.A."/>
            <person name="Baker R."/>
            <person name="Thomas B.C."/>
            <person name="Morowitz M.J."/>
            <person name="Banfield J.F."/>
        </authorList>
    </citation>
    <scope>NUCLEOTIDE SEQUENCE [LARGE SCALE GENOMIC DNA]</scope>
    <source>
        <strain evidence="4">S2_003_000_R2_11</strain>
    </source>
</reference>
<keyword evidence="2" id="KW-0808">Transferase</keyword>
<dbReference type="EMBL" id="QFQS01000001">
    <property type="protein sequence ID" value="PZR00444.1"/>
    <property type="molecule type" value="Genomic_DNA"/>
</dbReference>
<dbReference type="GO" id="GO:0016757">
    <property type="term" value="F:glycosyltransferase activity"/>
    <property type="evidence" value="ECO:0007669"/>
    <property type="project" value="UniProtKB-KW"/>
</dbReference>
<dbReference type="GO" id="GO:0046872">
    <property type="term" value="F:metal ion binding"/>
    <property type="evidence" value="ECO:0007669"/>
    <property type="project" value="UniProtKB-KW"/>
</dbReference>
<dbReference type="PANTHER" id="PTHR13778">
    <property type="entry name" value="GLYCOSYLTRANSFERASE 8 DOMAIN-CONTAINING PROTEIN"/>
    <property type="match status" value="1"/>
</dbReference>
<dbReference type="AlphaFoldDB" id="A0A2W5UAN7"/>
<dbReference type="Gene3D" id="3.90.550.10">
    <property type="entry name" value="Spore Coat Polysaccharide Biosynthesis Protein SpsA, Chain A"/>
    <property type="match status" value="1"/>
</dbReference>
<keyword evidence="1" id="KW-0328">Glycosyltransferase</keyword>
<dbReference type="PANTHER" id="PTHR13778:SF47">
    <property type="entry name" value="LIPOPOLYSACCHARIDE 1,3-GALACTOSYLTRANSFERASE"/>
    <property type="match status" value="1"/>
</dbReference>
<dbReference type="Pfam" id="PF01501">
    <property type="entry name" value="Glyco_transf_8"/>
    <property type="match status" value="1"/>
</dbReference>
<gene>
    <name evidence="4" type="ORF">DI533_07700</name>
</gene>
<protein>
    <recommendedName>
        <fullName evidence="6">Glycosyltransferase family 8 protein</fullName>
    </recommendedName>
</protein>
<evidence type="ECO:0000313" key="5">
    <source>
        <dbReference type="Proteomes" id="UP000248975"/>
    </source>
</evidence>
<accession>A0A2W5UAN7</accession>
<evidence type="ECO:0008006" key="6">
    <source>
        <dbReference type="Google" id="ProtNLM"/>
    </source>
</evidence>
<comment type="caution">
    <text evidence="4">The sequence shown here is derived from an EMBL/GenBank/DDBJ whole genome shotgun (WGS) entry which is preliminary data.</text>
</comment>
<evidence type="ECO:0000256" key="2">
    <source>
        <dbReference type="ARBA" id="ARBA00022679"/>
    </source>
</evidence>
<organism evidence="4 5">
    <name type="scientific">Cereibacter sphaeroides</name>
    <name type="common">Rhodobacter sphaeroides</name>
    <dbReference type="NCBI Taxonomy" id="1063"/>
    <lineage>
        <taxon>Bacteria</taxon>
        <taxon>Pseudomonadati</taxon>
        <taxon>Pseudomonadota</taxon>
        <taxon>Alphaproteobacteria</taxon>
        <taxon>Rhodobacterales</taxon>
        <taxon>Paracoccaceae</taxon>
        <taxon>Cereibacter</taxon>
    </lineage>
</organism>
<dbReference type="SUPFAM" id="SSF53448">
    <property type="entry name" value="Nucleotide-diphospho-sugar transferases"/>
    <property type="match status" value="1"/>
</dbReference>
<evidence type="ECO:0000313" key="4">
    <source>
        <dbReference type="EMBL" id="PZR00444.1"/>
    </source>
</evidence>
<sequence>MKAVTDRAVAYVTDRDFLVPTIVSAVQVRDQVVPEGLAEVLLFLVGLPDDEVDQVSRILARLGLRAGRIPDLTLPPDTKFRKNHVTPASLARLCLPGILDSRFRHIVYLDGDTQIVGDIRPLVRHCVRPGYIAAAQNSGWMSFEREKLFPASYLNGIGVRSLRSYFNAGVLACTRETLDEMFPRALAFFLSHSEHCRYHDQSALNAVFADRQEVLSPAYNFHTEYTHFDLQDDARIAILHFTGAPKPWLYEAGPWGDRFLPGYRKLVQANPELLPYLPVPDSTRAATLAHQHRRKHLQYRRRLNRPLWLWRRAMFLGQMRSSRFAF</sequence>
<name>A0A2W5UAN7_CERSP</name>
<dbReference type="InterPro" id="IPR002495">
    <property type="entry name" value="Glyco_trans_8"/>
</dbReference>
<keyword evidence="3" id="KW-0479">Metal-binding</keyword>
<evidence type="ECO:0000256" key="3">
    <source>
        <dbReference type="ARBA" id="ARBA00022723"/>
    </source>
</evidence>
<dbReference type="Proteomes" id="UP000248975">
    <property type="component" value="Unassembled WGS sequence"/>
</dbReference>
<dbReference type="InterPro" id="IPR029044">
    <property type="entry name" value="Nucleotide-diphossugar_trans"/>
</dbReference>
<evidence type="ECO:0000256" key="1">
    <source>
        <dbReference type="ARBA" id="ARBA00022676"/>
    </source>
</evidence>
<dbReference type="InterPro" id="IPR050748">
    <property type="entry name" value="Glycosyltrans_8_dom-fam"/>
</dbReference>